<organism evidence="7 8">
    <name type="scientific">Panicum virgatum</name>
    <name type="common">Blackwell switchgrass</name>
    <dbReference type="NCBI Taxonomy" id="38727"/>
    <lineage>
        <taxon>Eukaryota</taxon>
        <taxon>Viridiplantae</taxon>
        <taxon>Streptophyta</taxon>
        <taxon>Embryophyta</taxon>
        <taxon>Tracheophyta</taxon>
        <taxon>Spermatophyta</taxon>
        <taxon>Magnoliopsida</taxon>
        <taxon>Liliopsida</taxon>
        <taxon>Poales</taxon>
        <taxon>Poaceae</taxon>
        <taxon>PACMAD clade</taxon>
        <taxon>Panicoideae</taxon>
        <taxon>Panicodae</taxon>
        <taxon>Paniceae</taxon>
        <taxon>Panicinae</taxon>
        <taxon>Panicum</taxon>
        <taxon>Panicum sect. Hiantes</taxon>
    </lineage>
</organism>
<feature type="non-terminal residue" evidence="7">
    <location>
        <position position="548"/>
    </location>
</feature>
<feature type="compositionally biased region" description="Gly residues" evidence="6">
    <location>
        <begin position="513"/>
        <end position="522"/>
    </location>
</feature>
<evidence type="ECO:0000256" key="3">
    <source>
        <dbReference type="ARBA" id="ARBA00022723"/>
    </source>
</evidence>
<name>A0A8T0MNJ1_PANVG</name>
<dbReference type="AlphaFoldDB" id="A0A8T0MNJ1"/>
<comment type="caution">
    <text evidence="7">The sequence shown here is derived from an EMBL/GenBank/DDBJ whole genome shotgun (WGS) entry which is preliminary data.</text>
</comment>
<evidence type="ECO:0000256" key="5">
    <source>
        <dbReference type="ARBA" id="ARBA00023004"/>
    </source>
</evidence>
<dbReference type="InterPro" id="IPR036396">
    <property type="entry name" value="Cyt_P450_sf"/>
</dbReference>
<reference evidence="7" key="1">
    <citation type="submission" date="2020-05" db="EMBL/GenBank/DDBJ databases">
        <title>WGS assembly of Panicum virgatum.</title>
        <authorList>
            <person name="Lovell J.T."/>
            <person name="Jenkins J."/>
            <person name="Shu S."/>
            <person name="Juenger T.E."/>
            <person name="Schmutz J."/>
        </authorList>
    </citation>
    <scope>NUCLEOTIDE SEQUENCE</scope>
    <source>
        <strain evidence="7">AP13</strain>
    </source>
</reference>
<dbReference type="Proteomes" id="UP000823388">
    <property type="component" value="Chromosome 9N"/>
</dbReference>
<protein>
    <submittedName>
        <fullName evidence="7">Uncharacterized protein</fullName>
    </submittedName>
</protein>
<dbReference type="PRINTS" id="PR00463">
    <property type="entry name" value="EP450I"/>
</dbReference>
<evidence type="ECO:0000256" key="6">
    <source>
        <dbReference type="SAM" id="MobiDB-lite"/>
    </source>
</evidence>
<dbReference type="InterPro" id="IPR001128">
    <property type="entry name" value="Cyt_P450"/>
</dbReference>
<feature type="compositionally biased region" description="Low complexity" evidence="6">
    <location>
        <begin position="523"/>
        <end position="548"/>
    </location>
</feature>
<evidence type="ECO:0000313" key="7">
    <source>
        <dbReference type="EMBL" id="KAG2536879.1"/>
    </source>
</evidence>
<keyword evidence="3" id="KW-0479">Metal-binding</keyword>
<evidence type="ECO:0000313" key="8">
    <source>
        <dbReference type="Proteomes" id="UP000823388"/>
    </source>
</evidence>
<keyword evidence="8" id="KW-1185">Reference proteome</keyword>
<evidence type="ECO:0000256" key="1">
    <source>
        <dbReference type="ARBA" id="ARBA00010617"/>
    </source>
</evidence>
<sequence>MHRATSVADAMPSPLAAGAAAVLAALVLAAAVLHRGRRSEAAVSKGGRLPLPPAPRGLPLLGNLHQMLANRPVHRWLHRLLAGAGGGVVRVRLGPVHVVAVSCPEAAREVLRGRNDAVFADRPATFAAESLSLGYRSASIAPFGDQWRKMRRVLTAEVLAPATERRLRSAREAEADHLVRYVRALCGRDGRGAVDVRHVARHFCGNVIRRLTLGRRHFGEAPAGSGPGRDEAEHVDALFAALSYLDAFCVSDYFPALVGLDLDGHERVVRGVMRTLGRLHDPVVEERVEEWRRLRKAGERREPADFLDVLASLDDAAGRPLLTVEEIKAQTIDIMIATVDNPSNAAEWALAEMVNRPEAMARVVAELDAAVGRGRLAAEADARGLDYHRACIREAFRLHPYHPFNPPRVAMADAAVAGFAVPRGSHVLLSRVALGRNPAVWEDPLEFRPERHLPAGAGAGPGGVSLAEPELRFISFSTGRRGYPGLSLGTLITVTLLARLLQGFHWERAAGRGPAGAPGGAGEPRAGRPARLAGDAAAAGAPVRRGQV</sequence>
<gene>
    <name evidence="7" type="ORF">PVAP13_9NG229900</name>
</gene>
<evidence type="ECO:0000256" key="2">
    <source>
        <dbReference type="ARBA" id="ARBA00022617"/>
    </source>
</evidence>
<dbReference type="GO" id="GO:0005506">
    <property type="term" value="F:iron ion binding"/>
    <property type="evidence" value="ECO:0007669"/>
    <property type="project" value="InterPro"/>
</dbReference>
<dbReference type="GO" id="GO:0016705">
    <property type="term" value="F:oxidoreductase activity, acting on paired donors, with incorporation or reduction of molecular oxygen"/>
    <property type="evidence" value="ECO:0007669"/>
    <property type="project" value="InterPro"/>
</dbReference>
<comment type="similarity">
    <text evidence="1">Belongs to the cytochrome P450 family.</text>
</comment>
<keyword evidence="2" id="KW-0349">Heme</keyword>
<dbReference type="PANTHER" id="PTHR47944">
    <property type="entry name" value="CYTOCHROME P450 98A9"/>
    <property type="match status" value="1"/>
</dbReference>
<dbReference type="GO" id="GO:0044550">
    <property type="term" value="P:secondary metabolite biosynthetic process"/>
    <property type="evidence" value="ECO:0007669"/>
    <property type="project" value="UniProtKB-ARBA"/>
</dbReference>
<dbReference type="GO" id="GO:0020037">
    <property type="term" value="F:heme binding"/>
    <property type="evidence" value="ECO:0007669"/>
    <property type="project" value="InterPro"/>
</dbReference>
<dbReference type="Pfam" id="PF00067">
    <property type="entry name" value="p450"/>
    <property type="match status" value="1"/>
</dbReference>
<feature type="region of interest" description="Disordered" evidence="6">
    <location>
        <begin position="511"/>
        <end position="548"/>
    </location>
</feature>
<keyword evidence="4" id="KW-0560">Oxidoreductase</keyword>
<evidence type="ECO:0000256" key="4">
    <source>
        <dbReference type="ARBA" id="ARBA00023002"/>
    </source>
</evidence>
<dbReference type="Gene3D" id="1.10.630.10">
    <property type="entry name" value="Cytochrome P450"/>
    <property type="match status" value="1"/>
</dbReference>
<proteinExistence type="inferred from homology"/>
<accession>A0A8T0MNJ1</accession>
<dbReference type="PANTHER" id="PTHR47944:SF4">
    <property type="entry name" value="OS09G0441700 PROTEIN"/>
    <property type="match status" value="1"/>
</dbReference>
<dbReference type="EMBL" id="CM029054">
    <property type="protein sequence ID" value="KAG2536879.1"/>
    <property type="molecule type" value="Genomic_DNA"/>
</dbReference>
<dbReference type="SUPFAM" id="SSF48264">
    <property type="entry name" value="Cytochrome P450"/>
    <property type="match status" value="1"/>
</dbReference>
<dbReference type="GO" id="GO:0004497">
    <property type="term" value="F:monooxygenase activity"/>
    <property type="evidence" value="ECO:0007669"/>
    <property type="project" value="InterPro"/>
</dbReference>
<dbReference type="InterPro" id="IPR002401">
    <property type="entry name" value="Cyt_P450_E_grp-I"/>
</dbReference>
<keyword evidence="5" id="KW-0408">Iron</keyword>